<dbReference type="PANTHER" id="PTHR11669:SF8">
    <property type="entry name" value="DNA POLYMERASE III SUBUNIT DELTA"/>
    <property type="match status" value="1"/>
</dbReference>
<evidence type="ECO:0000313" key="4">
    <source>
        <dbReference type="EMBL" id="GGW60209.1"/>
    </source>
</evidence>
<dbReference type="InterPro" id="IPR050238">
    <property type="entry name" value="DNA_Rep/Repair_Clamp_Loader"/>
</dbReference>
<dbReference type="RefSeq" id="WP_189482181.1">
    <property type="nucleotide sequence ID" value="NZ_BMYR01000005.1"/>
</dbReference>
<keyword evidence="2" id="KW-0808">Transferase</keyword>
<keyword evidence="5" id="KW-1185">Reference proteome</keyword>
<evidence type="ECO:0000256" key="3">
    <source>
        <dbReference type="ARBA" id="ARBA00049244"/>
    </source>
</evidence>
<dbReference type="Proteomes" id="UP000634667">
    <property type="component" value="Unassembled WGS sequence"/>
</dbReference>
<evidence type="ECO:0000256" key="2">
    <source>
        <dbReference type="ARBA" id="ARBA00022932"/>
    </source>
</evidence>
<dbReference type="PANTHER" id="PTHR11669">
    <property type="entry name" value="REPLICATION FACTOR C / DNA POLYMERASE III GAMMA-TAU SUBUNIT"/>
    <property type="match status" value="1"/>
</dbReference>
<dbReference type="InterPro" id="IPR027417">
    <property type="entry name" value="P-loop_NTPase"/>
</dbReference>
<protein>
    <recommendedName>
        <fullName evidence="1">DNA-directed DNA polymerase</fullName>
        <ecNumber evidence="1">2.7.7.7</ecNumber>
    </recommendedName>
</protein>
<dbReference type="NCBIfam" id="TIGR00678">
    <property type="entry name" value="holB"/>
    <property type="match status" value="1"/>
</dbReference>
<keyword evidence="2" id="KW-0239">DNA-directed DNA polymerase</keyword>
<dbReference type="SUPFAM" id="SSF52540">
    <property type="entry name" value="P-loop containing nucleoside triphosphate hydrolases"/>
    <property type="match status" value="1"/>
</dbReference>
<evidence type="ECO:0000313" key="5">
    <source>
        <dbReference type="Proteomes" id="UP000634667"/>
    </source>
</evidence>
<gene>
    <name evidence="4" type="ORF">GCM10008111_15510</name>
</gene>
<reference evidence="5" key="1">
    <citation type="journal article" date="2019" name="Int. J. Syst. Evol. Microbiol.">
        <title>The Global Catalogue of Microorganisms (GCM) 10K type strain sequencing project: providing services to taxonomists for standard genome sequencing and annotation.</title>
        <authorList>
            <consortium name="The Broad Institute Genomics Platform"/>
            <consortium name="The Broad Institute Genome Sequencing Center for Infectious Disease"/>
            <person name="Wu L."/>
            <person name="Ma J."/>
        </authorList>
    </citation>
    <scope>NUCLEOTIDE SEQUENCE [LARGE SCALE GENOMIC DNA]</scope>
    <source>
        <strain evidence="5">KCTC 23723</strain>
    </source>
</reference>
<dbReference type="EC" id="2.7.7.7" evidence="1"/>
<dbReference type="InterPro" id="IPR004622">
    <property type="entry name" value="DNA_pol_HolB"/>
</dbReference>
<name>A0ABQ2WM15_9ALTE</name>
<proteinExistence type="predicted"/>
<evidence type="ECO:0000256" key="1">
    <source>
        <dbReference type="ARBA" id="ARBA00012417"/>
    </source>
</evidence>
<dbReference type="Pfam" id="PF13177">
    <property type="entry name" value="DNA_pol3_delta2"/>
    <property type="match status" value="1"/>
</dbReference>
<dbReference type="Gene3D" id="3.40.50.300">
    <property type="entry name" value="P-loop containing nucleotide triphosphate hydrolases"/>
    <property type="match status" value="1"/>
</dbReference>
<comment type="caution">
    <text evidence="4">The sequence shown here is derived from an EMBL/GenBank/DDBJ whole genome shotgun (WGS) entry which is preliminary data.</text>
</comment>
<accession>A0ABQ2WM15</accession>
<dbReference type="EMBL" id="BMYR01000005">
    <property type="protein sequence ID" value="GGW60209.1"/>
    <property type="molecule type" value="Genomic_DNA"/>
</dbReference>
<organism evidence="4 5">
    <name type="scientific">Alishewanella tabrizica</name>
    <dbReference type="NCBI Taxonomy" id="671278"/>
    <lineage>
        <taxon>Bacteria</taxon>
        <taxon>Pseudomonadati</taxon>
        <taxon>Pseudomonadota</taxon>
        <taxon>Gammaproteobacteria</taxon>
        <taxon>Alteromonadales</taxon>
        <taxon>Alteromonadaceae</taxon>
        <taxon>Alishewanella</taxon>
    </lineage>
</organism>
<keyword evidence="2" id="KW-0548">Nucleotidyltransferase</keyword>
<sequence length="307" mass="34198">MSYLAATQYPWLQPILAQLTLLATQQRMAHALLISGMAGLGKLPLANALSAFLLCKQPINQQACGQCKSCLLLAAGNHPDILLLNPDSNTIGVDDIRRLIEFTHGAAQQQGNRVIILPQAQRMSEAAANALLKTLEEPPQGCYLLLLSEQPQRLKATLLSRCQQWRVAPLNETALLSWLAEQCDKPIPAFLYRYTGGAPLQALALLEGSEAQHIATLLHMLQAFMQEQVALAALVKELENRDDNRAILGFFIHDALQSAQSLSAERLQRIYQRYYRWCRDEQQILGQNKNLALSTLLLEIQRITATR</sequence>
<comment type="catalytic activity">
    <reaction evidence="3">
        <text>DNA(n) + a 2'-deoxyribonucleoside 5'-triphosphate = DNA(n+1) + diphosphate</text>
        <dbReference type="Rhea" id="RHEA:22508"/>
        <dbReference type="Rhea" id="RHEA-COMP:17339"/>
        <dbReference type="Rhea" id="RHEA-COMP:17340"/>
        <dbReference type="ChEBI" id="CHEBI:33019"/>
        <dbReference type="ChEBI" id="CHEBI:61560"/>
        <dbReference type="ChEBI" id="CHEBI:173112"/>
        <dbReference type="EC" id="2.7.7.7"/>
    </reaction>
</comment>